<dbReference type="PANTHER" id="PTHR43542">
    <property type="entry name" value="METHYLTRANSFERASE"/>
    <property type="match status" value="1"/>
</dbReference>
<accession>A0A1I3SSF8</accession>
<evidence type="ECO:0000313" key="4">
    <source>
        <dbReference type="Proteomes" id="UP000199545"/>
    </source>
</evidence>
<dbReference type="Pfam" id="PF03602">
    <property type="entry name" value="Cons_hypoth95"/>
    <property type="match status" value="1"/>
</dbReference>
<dbReference type="SUPFAM" id="SSF53335">
    <property type="entry name" value="S-adenosyl-L-methionine-dependent methyltransferases"/>
    <property type="match status" value="1"/>
</dbReference>
<sequence length="182" mass="20211">MRIIAGMAKGTRLKMVSGTHVRPTADRVKESLFSVLGPFFEGGWALDLFAGTGALGLEALSRGMERAIFVDQSRTSLETVRSNVKACKMEDRVELYCKDARAVLKMLKQRELRFQLIFLDPPYQKSLLLPVLKSIATSDLLSEDGTVVAEHASREHPPETVGSLRSYRQLTYGDTTITLYGT</sequence>
<dbReference type="STRING" id="46223.SAMN05421852_11418"/>
<protein>
    <submittedName>
        <fullName evidence="3">16S rRNA (Guanine(966)-N(2))-methyltransferase RsmD</fullName>
    </submittedName>
</protein>
<dbReference type="PANTHER" id="PTHR43542:SF1">
    <property type="entry name" value="METHYLTRANSFERASE"/>
    <property type="match status" value="1"/>
</dbReference>
<dbReference type="Gene3D" id="3.40.50.150">
    <property type="entry name" value="Vaccinia Virus protein VP39"/>
    <property type="match status" value="1"/>
</dbReference>
<dbReference type="CDD" id="cd02440">
    <property type="entry name" value="AdoMet_MTases"/>
    <property type="match status" value="1"/>
</dbReference>
<evidence type="ECO:0000313" key="3">
    <source>
        <dbReference type="EMBL" id="SFJ61333.1"/>
    </source>
</evidence>
<evidence type="ECO:0000256" key="2">
    <source>
        <dbReference type="ARBA" id="ARBA00022679"/>
    </source>
</evidence>
<dbReference type="InterPro" id="IPR002052">
    <property type="entry name" value="DNA_methylase_N6_adenine_CS"/>
</dbReference>
<dbReference type="AlphaFoldDB" id="A0A1I3SSF8"/>
<dbReference type="GO" id="GO:0008168">
    <property type="term" value="F:methyltransferase activity"/>
    <property type="evidence" value="ECO:0007669"/>
    <property type="project" value="UniProtKB-KW"/>
</dbReference>
<dbReference type="GO" id="GO:0031167">
    <property type="term" value="P:rRNA methylation"/>
    <property type="evidence" value="ECO:0007669"/>
    <property type="project" value="InterPro"/>
</dbReference>
<reference evidence="3 4" key="1">
    <citation type="submission" date="2016-10" db="EMBL/GenBank/DDBJ databases">
        <authorList>
            <person name="de Groot N.N."/>
        </authorList>
    </citation>
    <scope>NUCLEOTIDE SEQUENCE [LARGE SCALE GENOMIC DNA]</scope>
    <source>
        <strain evidence="3 4">DSM 44778</strain>
    </source>
</reference>
<keyword evidence="1 3" id="KW-0489">Methyltransferase</keyword>
<organism evidence="3 4">
    <name type="scientific">Thermoflavimicrobium dichotomicum</name>
    <dbReference type="NCBI Taxonomy" id="46223"/>
    <lineage>
        <taxon>Bacteria</taxon>
        <taxon>Bacillati</taxon>
        <taxon>Bacillota</taxon>
        <taxon>Bacilli</taxon>
        <taxon>Bacillales</taxon>
        <taxon>Thermoactinomycetaceae</taxon>
        <taxon>Thermoflavimicrobium</taxon>
    </lineage>
</organism>
<dbReference type="NCBIfam" id="TIGR00095">
    <property type="entry name" value="16S rRNA (guanine(966)-N(2))-methyltransferase RsmD"/>
    <property type="match status" value="1"/>
</dbReference>
<proteinExistence type="predicted"/>
<dbReference type="PIRSF" id="PIRSF004553">
    <property type="entry name" value="CHP00095"/>
    <property type="match status" value="1"/>
</dbReference>
<dbReference type="EMBL" id="FORR01000014">
    <property type="protein sequence ID" value="SFJ61333.1"/>
    <property type="molecule type" value="Genomic_DNA"/>
</dbReference>
<dbReference type="GO" id="GO:0003676">
    <property type="term" value="F:nucleic acid binding"/>
    <property type="evidence" value="ECO:0007669"/>
    <property type="project" value="InterPro"/>
</dbReference>
<dbReference type="InterPro" id="IPR029063">
    <property type="entry name" value="SAM-dependent_MTases_sf"/>
</dbReference>
<keyword evidence="4" id="KW-1185">Reference proteome</keyword>
<dbReference type="InterPro" id="IPR004398">
    <property type="entry name" value="RNA_MeTrfase_RsmD"/>
</dbReference>
<keyword evidence="2 3" id="KW-0808">Transferase</keyword>
<name>A0A1I3SSF8_9BACL</name>
<evidence type="ECO:0000256" key="1">
    <source>
        <dbReference type="ARBA" id="ARBA00022603"/>
    </source>
</evidence>
<gene>
    <name evidence="3" type="ORF">SAMN05421852_11418</name>
</gene>
<dbReference type="PROSITE" id="PS00092">
    <property type="entry name" value="N6_MTASE"/>
    <property type="match status" value="1"/>
</dbReference>
<dbReference type="Proteomes" id="UP000199545">
    <property type="component" value="Unassembled WGS sequence"/>
</dbReference>